<dbReference type="SUPFAM" id="SSF49899">
    <property type="entry name" value="Concanavalin A-like lectins/glucanases"/>
    <property type="match status" value="1"/>
</dbReference>
<evidence type="ECO:0000259" key="2">
    <source>
        <dbReference type="Pfam" id="PF23759"/>
    </source>
</evidence>
<dbReference type="Gene3D" id="2.60.120.200">
    <property type="match status" value="1"/>
</dbReference>
<dbReference type="RefSeq" id="WP_145204816.1">
    <property type="nucleotide sequence ID" value="NZ_CP036434.1"/>
</dbReference>
<feature type="domain" description="T9SS-like galactose binding" evidence="2">
    <location>
        <begin position="25"/>
        <end position="131"/>
    </location>
</feature>
<name>A0A518F0E0_9BACT</name>
<evidence type="ECO:0000313" key="4">
    <source>
        <dbReference type="Proteomes" id="UP000320390"/>
    </source>
</evidence>
<feature type="signal peptide" evidence="1">
    <location>
        <begin position="1"/>
        <end position="21"/>
    </location>
</feature>
<dbReference type="Gene3D" id="2.60.120.380">
    <property type="match status" value="1"/>
</dbReference>
<dbReference type="Pfam" id="PF13385">
    <property type="entry name" value="Laminin_G_3"/>
    <property type="match status" value="1"/>
</dbReference>
<evidence type="ECO:0000313" key="3">
    <source>
        <dbReference type="EMBL" id="QDV09795.1"/>
    </source>
</evidence>
<dbReference type="InterPro" id="IPR056600">
    <property type="entry name" value="GBD_T9SS_assoc"/>
</dbReference>
<evidence type="ECO:0000256" key="1">
    <source>
        <dbReference type="SAM" id="SignalP"/>
    </source>
</evidence>
<dbReference type="EMBL" id="CP036434">
    <property type="protein sequence ID" value="QDV09795.1"/>
    <property type="molecule type" value="Genomic_DNA"/>
</dbReference>
<dbReference type="OrthoDB" id="291931at2"/>
<keyword evidence="1" id="KW-0732">Signal</keyword>
<dbReference type="Pfam" id="PF23759">
    <property type="entry name" value="GBD_T9SS_assoc"/>
    <property type="match status" value="1"/>
</dbReference>
<accession>A0A518F0E0</accession>
<gene>
    <name evidence="3" type="ORF">Poly30_53550</name>
</gene>
<sequence length="510" mass="52990" precursor="true">MRLTLASSLFPAALIAGVASAQVMNDDCSTALPISIGLTTFDSAVGTGATDSLPAYTCEPTQGRADIWYSFNAPNNAVYLVELCGTTFDTVLEVLEGACGSQTAIVCNDDTCGTQSIVSFQATAGTTYYIRPGGWGGATGMGIINIEEIMPVAPPVLAGHWTLDEPGAIANDFSGNNQPGIYSATMNSQPGIAGNSVRFDGTSSYVEITSAPALDALRYDFTAMAWINVDQTPTGGMRILSNDGPSGSWSFSVSQFGLSATTHAVLDYGANPGVLVPGTWHHVAISMSELADVTFYFDGVQSGNVAMGEEFARDPNSTWFLGAWDPNFSIPQFFNGRMDDVQVYAGQLSPADIAMLYANPGTTLGGGFIGSQYCATVPNSTGASGELTGAGSVQVSLNDVTLVASDLPALSFGFFIVSPNQGFVMGPGGSSGNLCLSGQIGRYVGPGQIKQSNAMGTFQLGINLGAIPSPTGFVSANSGDTFNFQTWYRDTNGSGGTTSNFTNGLEITFF</sequence>
<reference evidence="3 4" key="1">
    <citation type="submission" date="2019-02" db="EMBL/GenBank/DDBJ databases">
        <title>Deep-cultivation of Planctomycetes and their phenomic and genomic characterization uncovers novel biology.</title>
        <authorList>
            <person name="Wiegand S."/>
            <person name="Jogler M."/>
            <person name="Boedeker C."/>
            <person name="Pinto D."/>
            <person name="Vollmers J."/>
            <person name="Rivas-Marin E."/>
            <person name="Kohn T."/>
            <person name="Peeters S.H."/>
            <person name="Heuer A."/>
            <person name="Rast P."/>
            <person name="Oberbeckmann S."/>
            <person name="Bunk B."/>
            <person name="Jeske O."/>
            <person name="Meyerdierks A."/>
            <person name="Storesund J.E."/>
            <person name="Kallscheuer N."/>
            <person name="Luecker S."/>
            <person name="Lage O.M."/>
            <person name="Pohl T."/>
            <person name="Merkel B.J."/>
            <person name="Hornburger P."/>
            <person name="Mueller R.-W."/>
            <person name="Bruemmer F."/>
            <person name="Labrenz M."/>
            <person name="Spormann A.M."/>
            <person name="Op den Camp H."/>
            <person name="Overmann J."/>
            <person name="Amann R."/>
            <person name="Jetten M.S.M."/>
            <person name="Mascher T."/>
            <person name="Medema M.H."/>
            <person name="Devos D.P."/>
            <person name="Kaster A.-K."/>
            <person name="Ovreas L."/>
            <person name="Rohde M."/>
            <person name="Galperin M.Y."/>
            <person name="Jogler C."/>
        </authorList>
    </citation>
    <scope>NUCLEOTIDE SEQUENCE [LARGE SCALE GENOMIC DNA]</scope>
    <source>
        <strain evidence="3 4">Poly30</strain>
    </source>
</reference>
<feature type="chain" id="PRO_5021999231" description="T9SS-like galactose binding domain-containing protein" evidence="1">
    <location>
        <begin position="22"/>
        <end position="510"/>
    </location>
</feature>
<dbReference type="AlphaFoldDB" id="A0A518F0E0"/>
<dbReference type="Proteomes" id="UP000320390">
    <property type="component" value="Chromosome"/>
</dbReference>
<dbReference type="InterPro" id="IPR013320">
    <property type="entry name" value="ConA-like_dom_sf"/>
</dbReference>
<proteinExistence type="predicted"/>
<organism evidence="3 4">
    <name type="scientific">Saltatorellus ferox</name>
    <dbReference type="NCBI Taxonomy" id="2528018"/>
    <lineage>
        <taxon>Bacteria</taxon>
        <taxon>Pseudomonadati</taxon>
        <taxon>Planctomycetota</taxon>
        <taxon>Planctomycetia</taxon>
        <taxon>Planctomycetia incertae sedis</taxon>
        <taxon>Saltatorellus</taxon>
    </lineage>
</organism>
<protein>
    <recommendedName>
        <fullName evidence="2">T9SS-like galactose binding domain-containing protein</fullName>
    </recommendedName>
</protein>
<keyword evidence="4" id="KW-1185">Reference proteome</keyword>